<evidence type="ECO:0000259" key="4">
    <source>
        <dbReference type="SMART" id="SM00672"/>
    </source>
</evidence>
<dbReference type="PANTHER" id="PTHR12203:SF35">
    <property type="entry name" value="PROTEIN O-GLUCOSYLTRANSFERASE 1"/>
    <property type="match status" value="1"/>
</dbReference>
<dbReference type="GeneID" id="108707382"/>
<dbReference type="GO" id="GO:0012505">
    <property type="term" value="C:endomembrane system"/>
    <property type="evidence" value="ECO:0000318"/>
    <property type="project" value="GO_Central"/>
</dbReference>
<evidence type="ECO:0000256" key="2">
    <source>
        <dbReference type="ARBA" id="ARBA00022679"/>
    </source>
</evidence>
<feature type="chain" id="PRO_5035222741" evidence="3">
    <location>
        <begin position="26"/>
        <end position="396"/>
    </location>
</feature>
<dbReference type="Pfam" id="PF05686">
    <property type="entry name" value="Glyco_transf_90"/>
    <property type="match status" value="1"/>
</dbReference>
<evidence type="ECO:0000313" key="6">
    <source>
        <dbReference type="RefSeq" id="XP_041437306.1"/>
    </source>
</evidence>
<organism evidence="5 6">
    <name type="scientific">Xenopus laevis</name>
    <name type="common">African clawed frog</name>
    <dbReference type="NCBI Taxonomy" id="8355"/>
    <lineage>
        <taxon>Eukaryota</taxon>
        <taxon>Metazoa</taxon>
        <taxon>Chordata</taxon>
        <taxon>Craniata</taxon>
        <taxon>Vertebrata</taxon>
        <taxon>Euteleostomi</taxon>
        <taxon>Amphibia</taxon>
        <taxon>Batrachia</taxon>
        <taxon>Anura</taxon>
        <taxon>Pipoidea</taxon>
        <taxon>Pipidae</taxon>
        <taxon>Xenopodinae</taxon>
        <taxon>Xenopus</taxon>
        <taxon>Xenopus</taxon>
    </lineage>
</organism>
<evidence type="ECO:0000256" key="3">
    <source>
        <dbReference type="SAM" id="SignalP"/>
    </source>
</evidence>
<dbReference type="GO" id="GO:0035251">
    <property type="term" value="F:UDP-glucosyltransferase activity"/>
    <property type="evidence" value="ECO:0000318"/>
    <property type="project" value="GO_Central"/>
</dbReference>
<name>A0A8J1M7L4_XENLA</name>
<dbReference type="InterPro" id="IPR006598">
    <property type="entry name" value="CAP10"/>
</dbReference>
<keyword evidence="5" id="KW-1185">Reference proteome</keyword>
<proteinExistence type="inferred from homology"/>
<dbReference type="OrthoDB" id="202415at2759"/>
<keyword evidence="3" id="KW-0732">Signal</keyword>
<dbReference type="Proteomes" id="UP000186698">
    <property type="component" value="Chromosome 2L"/>
</dbReference>
<dbReference type="GO" id="GO:0045747">
    <property type="term" value="P:positive regulation of Notch signaling pathway"/>
    <property type="evidence" value="ECO:0000318"/>
    <property type="project" value="GO_Central"/>
</dbReference>
<protein>
    <submittedName>
        <fullName evidence="6">Protein O-glucosyltransferase 1 isoform X1</fullName>
    </submittedName>
</protein>
<evidence type="ECO:0000256" key="1">
    <source>
        <dbReference type="ARBA" id="ARBA00010118"/>
    </source>
</evidence>
<dbReference type="KEGG" id="xla:108707382"/>
<sequence length="396" mass="46540">MCVRYDCAAMLEILLIGFFLPPVLSEGGAAGDSRWLQYLNQIHTAVQRHSPPDSHNGTCYYRVLQEDLEPFRSGISQDLMQNALNRKLGTHYQIINHRLYREEECMFPARCSGVEHFLLELLPNLPDMELVINVRDYPQVPRWMSPVIPIFSFSKTSDYNDIMYPAWTFWEGGPAVWPIYPTGLGRWDLMREDLKKAADLWPWEKKISKGYFRGSRTSPERDPLILLSRESPDLVDAEYTKNQAWKSERDTLGRPPAKEVPLVDHCGYKFLFNFRGVAASFRLKHLFLCGSLVFHVGDDWLEFFYHRLQPWLHYVPVSAELADLRELLQFVNENDEEVKKIAERGHRFIRDFLRMEDVSQYWGSLLRQYSQLLQYRVQKRKHYREVTAPPPPHTEL</sequence>
<dbReference type="GO" id="GO:0006493">
    <property type="term" value="P:protein O-linked glycosylation"/>
    <property type="evidence" value="ECO:0000318"/>
    <property type="project" value="GO_Central"/>
</dbReference>
<dbReference type="CTD" id="108707382"/>
<evidence type="ECO:0000313" key="5">
    <source>
        <dbReference type="Proteomes" id="UP000186698"/>
    </source>
</evidence>
<dbReference type="PANTHER" id="PTHR12203">
    <property type="entry name" value="KDEL LYS-ASP-GLU-LEU CONTAINING - RELATED"/>
    <property type="match status" value="1"/>
</dbReference>
<dbReference type="InterPro" id="IPR051091">
    <property type="entry name" value="O-Glucosyltr/Glycosyltrsf_90"/>
</dbReference>
<feature type="domain" description="Glycosyl transferase CAP10" evidence="4">
    <location>
        <begin position="124"/>
        <end position="376"/>
    </location>
</feature>
<accession>A0A8J1M7L4</accession>
<dbReference type="GO" id="GO:0035252">
    <property type="term" value="F:UDP-xylosyltransferase activity"/>
    <property type="evidence" value="ECO:0000318"/>
    <property type="project" value="GO_Central"/>
</dbReference>
<keyword evidence="2" id="KW-0808">Transferase</keyword>
<dbReference type="SMART" id="SM00672">
    <property type="entry name" value="CAP10"/>
    <property type="match status" value="1"/>
</dbReference>
<gene>
    <name evidence="6" type="primary">poglut1.L</name>
</gene>
<dbReference type="RefSeq" id="XP_041437306.1">
    <property type="nucleotide sequence ID" value="XM_041581372.1"/>
</dbReference>
<dbReference type="AlphaFoldDB" id="A0A8J1M7L4"/>
<feature type="signal peptide" evidence="3">
    <location>
        <begin position="1"/>
        <end position="25"/>
    </location>
</feature>
<comment type="similarity">
    <text evidence="1">Belongs to the glycosyltransferase 90 family.</text>
</comment>
<reference evidence="6" key="1">
    <citation type="submission" date="2025-08" db="UniProtKB">
        <authorList>
            <consortium name="RefSeq"/>
        </authorList>
    </citation>
    <scope>IDENTIFICATION</scope>
    <source>
        <strain evidence="6">J_2021</strain>
        <tissue evidence="6">Erythrocytes</tissue>
    </source>
</reference>